<dbReference type="Proteomes" id="UP000292052">
    <property type="component" value="Unassembled WGS sequence"/>
</dbReference>
<dbReference type="AlphaFoldDB" id="A0A482W7F2"/>
<name>A0A482W7F2_ASBVE</name>
<evidence type="ECO:0000313" key="1">
    <source>
        <dbReference type="EMBL" id="RZC40657.1"/>
    </source>
</evidence>
<dbReference type="STRING" id="1661398.A0A482W7F2"/>
<dbReference type="OrthoDB" id="60477at2759"/>
<dbReference type="Gene3D" id="3.30.470.20">
    <property type="entry name" value="ATP-grasp fold, B domain"/>
    <property type="match status" value="1"/>
</dbReference>
<dbReference type="InterPro" id="IPR027749">
    <property type="entry name" value="TTLL12"/>
</dbReference>
<dbReference type="PROSITE" id="PS51221">
    <property type="entry name" value="TTL"/>
    <property type="match status" value="1"/>
</dbReference>
<protein>
    <submittedName>
        <fullName evidence="1">TTL domain containing protein</fullName>
    </submittedName>
</protein>
<accession>A0A482W7F2</accession>
<evidence type="ECO:0000313" key="2">
    <source>
        <dbReference type="Proteomes" id="UP000292052"/>
    </source>
</evidence>
<dbReference type="PANTHER" id="PTHR46088">
    <property type="entry name" value="TUBULIN--TYROSINE LIGASE-LIKE PROTEIN 12"/>
    <property type="match status" value="1"/>
</dbReference>
<dbReference type="Pfam" id="PF03133">
    <property type="entry name" value="TTL"/>
    <property type="match status" value="1"/>
</dbReference>
<dbReference type="PANTHER" id="PTHR46088:SF1">
    <property type="entry name" value="TUBULIN--TYROSINE LIGASE-LIKE PROTEIN 12"/>
    <property type="match status" value="1"/>
</dbReference>
<dbReference type="InterPro" id="IPR004344">
    <property type="entry name" value="TTL/TTLL_fam"/>
</dbReference>
<reference evidence="1 2" key="1">
    <citation type="submission" date="2017-03" db="EMBL/GenBank/DDBJ databases">
        <title>Genome of the blue death feigning beetle - Asbolus verrucosus.</title>
        <authorList>
            <person name="Rider S.D."/>
        </authorList>
    </citation>
    <scope>NUCLEOTIDE SEQUENCE [LARGE SCALE GENOMIC DNA]</scope>
    <source>
        <strain evidence="1">Butters</strain>
        <tissue evidence="1">Head and leg muscle</tissue>
    </source>
</reference>
<gene>
    <name evidence="1" type="ORF">BDFB_003855</name>
</gene>
<sequence length="279" mass="33217">MDFAEGVLDSVQRKFSKDNSIESSKWLPITYNLKTEISNFVSYFQHREAKGLENYWIVKPYNLARSLDIHITNNLNYIMRLPATGPKIAQKYISNPVLFFRPECDGSVKFDIRYVILLQSVKPLKAHVYKEFFLRFANKPFELKDFHDFEKHFTVMNYEEHVSMKHMLCSEFKITWEQQYPNFPWNDVEKSILDMFKKVLECAVKEDPPCGIAHDPQSRALYAADLMLEWTRCREIQPKILEINWTPDCKRACEYYPDFYNHIFKLQFLNEACDAFIEL</sequence>
<proteinExistence type="predicted"/>
<organism evidence="1 2">
    <name type="scientific">Asbolus verrucosus</name>
    <name type="common">Desert ironclad beetle</name>
    <dbReference type="NCBI Taxonomy" id="1661398"/>
    <lineage>
        <taxon>Eukaryota</taxon>
        <taxon>Metazoa</taxon>
        <taxon>Ecdysozoa</taxon>
        <taxon>Arthropoda</taxon>
        <taxon>Hexapoda</taxon>
        <taxon>Insecta</taxon>
        <taxon>Pterygota</taxon>
        <taxon>Neoptera</taxon>
        <taxon>Endopterygota</taxon>
        <taxon>Coleoptera</taxon>
        <taxon>Polyphaga</taxon>
        <taxon>Cucujiformia</taxon>
        <taxon>Tenebrionidae</taxon>
        <taxon>Pimeliinae</taxon>
        <taxon>Asbolus</taxon>
    </lineage>
</organism>
<keyword evidence="2" id="KW-1185">Reference proteome</keyword>
<dbReference type="EMBL" id="QDEB01024273">
    <property type="protein sequence ID" value="RZC40657.1"/>
    <property type="molecule type" value="Genomic_DNA"/>
</dbReference>
<dbReference type="GO" id="GO:0005737">
    <property type="term" value="C:cytoplasm"/>
    <property type="evidence" value="ECO:0007669"/>
    <property type="project" value="TreeGrafter"/>
</dbReference>
<comment type="caution">
    <text evidence="1">The sequence shown here is derived from an EMBL/GenBank/DDBJ whole genome shotgun (WGS) entry which is preliminary data.</text>
</comment>